<dbReference type="AlphaFoldDB" id="A0A370BQX2"/>
<name>A0A370BQX2_ASPNG</name>
<evidence type="ECO:0000313" key="2">
    <source>
        <dbReference type="Proteomes" id="UP000253845"/>
    </source>
</evidence>
<reference evidence="1 2" key="1">
    <citation type="submission" date="2018-07" db="EMBL/GenBank/DDBJ databases">
        <title>Section-level genome sequencing of Aspergillus section Nigri to investigate inter- and intra-species variation.</title>
        <authorList>
            <consortium name="DOE Joint Genome Institute"/>
            <person name="Vesth T.C."/>
            <person name="Nybo J.L."/>
            <person name="Theobald S."/>
            <person name="Frisvad J.C."/>
            <person name="Larsen T.O."/>
            <person name="Nielsen K.F."/>
            <person name="Hoof J.B."/>
            <person name="Brandl J."/>
            <person name="Salamov A."/>
            <person name="Riley R."/>
            <person name="Gladden J.M."/>
            <person name="Phatale P."/>
            <person name="Nielsen M.T."/>
            <person name="Lyhne E.K."/>
            <person name="Kogle M.E."/>
            <person name="Strasser K."/>
            <person name="McDonnell E."/>
            <person name="Barry K."/>
            <person name="Clum A."/>
            <person name="Chen C."/>
            <person name="Nolan M."/>
            <person name="Sandor L."/>
            <person name="Kuo A."/>
            <person name="Lipzen A."/>
            <person name="Hainaut M."/>
            <person name="Drula E."/>
            <person name="Tsang A."/>
            <person name="Magnuson J.K."/>
            <person name="Henrissat B."/>
            <person name="Wiebenga A."/>
            <person name="Simmons B.A."/>
            <person name="Makela M.R."/>
            <person name="De vries R.P."/>
            <person name="Grigoriev I.V."/>
            <person name="Mortensen U.H."/>
            <person name="Baker S.E."/>
            <person name="Andersen M.R."/>
        </authorList>
    </citation>
    <scope>NUCLEOTIDE SEQUENCE [LARGE SCALE GENOMIC DNA]</scope>
    <source>
        <strain evidence="1 2">ATCC 13496</strain>
    </source>
</reference>
<accession>A0A370BQX2</accession>
<evidence type="ECO:0000313" key="1">
    <source>
        <dbReference type="EMBL" id="RDH16610.1"/>
    </source>
</evidence>
<gene>
    <name evidence="1" type="ORF">M747DRAFT_325398</name>
</gene>
<dbReference type="EMBL" id="KZ851937">
    <property type="protein sequence ID" value="RDH16610.1"/>
    <property type="molecule type" value="Genomic_DNA"/>
</dbReference>
<dbReference type="Proteomes" id="UP000253845">
    <property type="component" value="Unassembled WGS sequence"/>
</dbReference>
<protein>
    <submittedName>
        <fullName evidence="1">Uncharacterized protein</fullName>
    </submittedName>
</protein>
<sequence>MGDWVYTDLQSSVDIYGRVLDFFDADFDSASSHNPIVRPASGCNNPGSKFILMKLSVSSYGSIPSSALLPRIPQYEMLTKPILSYSSTKLAREVSRCLYRRHRRLASKLRRRTFHPKYPSCPSMRVPDQTFPLWVSALEFKFNSKYVAALVDLHQGLLVHCRLVGRTMQEKQCVASETPKESNSMPGLPASQLIGLSEQMLAAKPLSVMSVLSCPLSSPDWCTFCIRSALLAGQISWQNSSDREIPPDHAMKARQDKAHRYSDAVRGNSHSCLSSISWRSISDPVRKYPARATAPSVVDEGGKPISRCHPAVTGLSVLNGDTYGAQLALALAPLRAVPDVNAQLVEWSNHGPGLACPDYLIASKFIVPGLDLPFLQFTYGVQSIVLLISHDTEDDRFDLTQLPLPTADVHSPQLLLLQYDTSPIHNAGLTLTRVYCCFGVAARGRQPDRQTNRVTIIYLSTGCSQQHSMHVAEQTMVRPSCTLRVHNEPDNSKWGENCDAEADARGCLGQIAMPRCGVILLAFA</sequence>
<organism evidence="1 2">
    <name type="scientific">Aspergillus niger ATCC 13496</name>
    <dbReference type="NCBI Taxonomy" id="1353008"/>
    <lineage>
        <taxon>Eukaryota</taxon>
        <taxon>Fungi</taxon>
        <taxon>Dikarya</taxon>
        <taxon>Ascomycota</taxon>
        <taxon>Pezizomycotina</taxon>
        <taxon>Eurotiomycetes</taxon>
        <taxon>Eurotiomycetidae</taxon>
        <taxon>Eurotiales</taxon>
        <taxon>Aspergillaceae</taxon>
        <taxon>Aspergillus</taxon>
        <taxon>Aspergillus subgen. Circumdati</taxon>
    </lineage>
</organism>
<dbReference type="VEuPathDB" id="FungiDB:M747DRAFT_325398"/>
<proteinExistence type="predicted"/>